<name>A0A2H0V659_9BACT</name>
<organism evidence="2 3">
    <name type="scientific">Candidatus Falkowbacteria bacterium CG10_big_fil_rev_8_21_14_0_10_39_11</name>
    <dbReference type="NCBI Taxonomy" id="1974565"/>
    <lineage>
        <taxon>Bacteria</taxon>
        <taxon>Candidatus Falkowiibacteriota</taxon>
    </lineage>
</organism>
<dbReference type="Pfam" id="PF13671">
    <property type="entry name" value="AAA_33"/>
    <property type="match status" value="1"/>
</dbReference>
<dbReference type="InterPro" id="IPR050126">
    <property type="entry name" value="Ap4A_hydrolase"/>
</dbReference>
<dbReference type="PANTHER" id="PTHR42850:SF4">
    <property type="entry name" value="ZINC-DEPENDENT ENDOPOLYPHOSPHATASE"/>
    <property type="match status" value="1"/>
</dbReference>
<protein>
    <recommendedName>
        <fullName evidence="1">Calcineurin-like phosphoesterase domain-containing protein</fullName>
    </recommendedName>
</protein>
<proteinExistence type="predicted"/>
<dbReference type="SUPFAM" id="SSF56300">
    <property type="entry name" value="Metallo-dependent phosphatases"/>
    <property type="match status" value="1"/>
</dbReference>
<dbReference type="GO" id="GO:0016791">
    <property type="term" value="F:phosphatase activity"/>
    <property type="evidence" value="ECO:0007669"/>
    <property type="project" value="TreeGrafter"/>
</dbReference>
<sequence>MSQEKISSSRSEVKRQCPEIIPAKEINVEPGTLILLVGPPASGKSTFAAEHFPVECVVSSDYLRSELTNNPGNHILSDLAFARAGQLVASRMKQGRVTVVDAMNLRPNARKAFIKFAAKNNRPVIGVHFDFDPAVLQARDLARGGKVGEKAIGRRAGKTADIIMLQNDKNLDELYVVDQPDQEVTVNLPKAEQALFETEKDFYFVATKAETDFFEYGRRYKERLKDESLPRLEVQSDSVNFITDSPEARTFLQNNTIPTQVIDLEFLVKRFAVPIDDPLVIKTAERFLRHRYELNLVTFVLVSDKTSEIAAQLKEIAGTNFEHTQSVDMDSEQLKKAVISIDRGELKDEPLLILGDIHGSLQAMQKMRQEVILEKKDFPDLVERKMVLVGDVPDRGPFNAQSLLYAANLVKRGKAEWILGNHDENVRIGLQIVWDKFSESDKDWATWIKEDFKESMLRAEVRSRATRQSIKELIEIIDIYAKGTMKKQSRRPRISKNAFKELLDTMNAAPIYKEWRHLVAVHASLPHIPKEDEELDDKQKMIMTHGKKMWLGPSQENLKLRTTTATNPDIIVVGGHTHDREVTIDYRSGTVGLDVTGPTLHALKYPEMEVIKHDEPHLVELFEMAKNPELPSGEKLWQLVNFFEDQLMLKLNSGKRNSEYEGLTIISYHELTEVNSTWEKFPVLRNFRGLIIDRKGNIVARPFKKTHKTGIEISLDQLDFKPEKVFEKVNGSMGICYFHGGQWRIATKFSFHNPGYTVPATEMLEQMNTNALDKNNTYLFEIILPEDPHVVDYEGRKELVLLNSNITATGADLPWQKVADTAKALGCRTAYDLTDQFEDLTIAEIYQKAQTEGELHNLEGLMAIYHDHDTGEQVTVKVKAIEYDNKKFVRDRMKWDKLLDRFDWEKLEMSDDDKDLFMSYKRDSEFVVAALETRLEWIRDQVKSIIENFIGQYKDIIKASQLRYLTYIRNGESQADAITKSVNDALVMYRSAGGKMDKEDKGVLLSFIRSIRGGQNRMMIAYAKKKITTRIQTETAKRGQASFWLLPE</sequence>
<dbReference type="GO" id="GO:0005737">
    <property type="term" value="C:cytoplasm"/>
    <property type="evidence" value="ECO:0007669"/>
    <property type="project" value="TreeGrafter"/>
</dbReference>
<evidence type="ECO:0000313" key="3">
    <source>
        <dbReference type="Proteomes" id="UP000229901"/>
    </source>
</evidence>
<accession>A0A2H0V659</accession>
<dbReference type="EMBL" id="PFAP01000031">
    <property type="protein sequence ID" value="PIR93899.1"/>
    <property type="molecule type" value="Genomic_DNA"/>
</dbReference>
<dbReference type="SUPFAM" id="SSF52540">
    <property type="entry name" value="P-loop containing nucleoside triphosphate hydrolases"/>
    <property type="match status" value="1"/>
</dbReference>
<dbReference type="InterPro" id="IPR029052">
    <property type="entry name" value="Metallo-depent_PP-like"/>
</dbReference>
<dbReference type="InterPro" id="IPR027417">
    <property type="entry name" value="P-loop_NTPase"/>
</dbReference>
<reference evidence="3" key="1">
    <citation type="submission" date="2017-09" db="EMBL/GenBank/DDBJ databases">
        <title>Depth-based differentiation of microbial function through sediment-hosted aquifers and enrichment of novel symbionts in the deep terrestrial subsurface.</title>
        <authorList>
            <person name="Probst A.J."/>
            <person name="Ladd B."/>
            <person name="Jarett J.K."/>
            <person name="Geller-Mcgrath D.E."/>
            <person name="Sieber C.M.K."/>
            <person name="Emerson J.B."/>
            <person name="Anantharaman K."/>
            <person name="Thomas B.C."/>
            <person name="Malmstrom R."/>
            <person name="Stieglmeier M."/>
            <person name="Klingl A."/>
            <person name="Woyke T."/>
            <person name="Ryan C.M."/>
            <person name="Banfield J.F."/>
        </authorList>
    </citation>
    <scope>NUCLEOTIDE SEQUENCE [LARGE SCALE GENOMIC DNA]</scope>
</reference>
<evidence type="ECO:0000313" key="2">
    <source>
        <dbReference type="EMBL" id="PIR93899.1"/>
    </source>
</evidence>
<gene>
    <name evidence="2" type="ORF">COT97_04205</name>
</gene>
<comment type="caution">
    <text evidence="2">The sequence shown here is derived from an EMBL/GenBank/DDBJ whole genome shotgun (WGS) entry which is preliminary data.</text>
</comment>
<dbReference type="Gene3D" id="3.60.21.10">
    <property type="match status" value="1"/>
</dbReference>
<dbReference type="PANTHER" id="PTHR42850">
    <property type="entry name" value="METALLOPHOSPHOESTERASE"/>
    <property type="match status" value="1"/>
</dbReference>
<dbReference type="InterPro" id="IPR004843">
    <property type="entry name" value="Calcineurin-like_PHP"/>
</dbReference>
<evidence type="ECO:0000259" key="1">
    <source>
        <dbReference type="Pfam" id="PF00149"/>
    </source>
</evidence>
<feature type="domain" description="Calcineurin-like phosphoesterase" evidence="1">
    <location>
        <begin position="350"/>
        <end position="579"/>
    </location>
</feature>
<dbReference type="Pfam" id="PF00149">
    <property type="entry name" value="Metallophos"/>
    <property type="match status" value="1"/>
</dbReference>
<dbReference type="Gene3D" id="3.40.50.300">
    <property type="entry name" value="P-loop containing nucleotide triphosphate hydrolases"/>
    <property type="match status" value="1"/>
</dbReference>
<dbReference type="Proteomes" id="UP000229901">
    <property type="component" value="Unassembled WGS sequence"/>
</dbReference>
<dbReference type="AlphaFoldDB" id="A0A2H0V659"/>